<feature type="domain" description="C2H2-type" evidence="7">
    <location>
        <begin position="877"/>
        <end position="904"/>
    </location>
</feature>
<keyword evidence="9" id="KW-1185">Reference proteome</keyword>
<evidence type="ECO:0000313" key="9">
    <source>
        <dbReference type="Proteomes" id="UP001186944"/>
    </source>
</evidence>
<dbReference type="Gene3D" id="3.30.160.60">
    <property type="entry name" value="Classic Zinc Finger"/>
    <property type="match status" value="5"/>
</dbReference>
<feature type="region of interest" description="Disordered" evidence="6">
    <location>
        <begin position="92"/>
        <end position="153"/>
    </location>
</feature>
<feature type="compositionally biased region" description="Basic and acidic residues" evidence="6">
    <location>
        <begin position="1438"/>
        <end position="1450"/>
    </location>
</feature>
<feature type="region of interest" description="Disordered" evidence="6">
    <location>
        <begin position="1427"/>
        <end position="1456"/>
    </location>
</feature>
<comment type="caution">
    <text evidence="8">The sequence shown here is derived from an EMBL/GenBank/DDBJ whole genome shotgun (WGS) entry which is preliminary data.</text>
</comment>
<evidence type="ECO:0000256" key="1">
    <source>
        <dbReference type="ARBA" id="ARBA00022723"/>
    </source>
</evidence>
<feature type="compositionally biased region" description="Basic and acidic residues" evidence="6">
    <location>
        <begin position="1060"/>
        <end position="1072"/>
    </location>
</feature>
<feature type="compositionally biased region" description="Basic and acidic residues" evidence="6">
    <location>
        <begin position="1717"/>
        <end position="1728"/>
    </location>
</feature>
<feature type="region of interest" description="Disordered" evidence="6">
    <location>
        <begin position="359"/>
        <end position="412"/>
    </location>
</feature>
<feature type="region of interest" description="Disordered" evidence="6">
    <location>
        <begin position="1712"/>
        <end position="1760"/>
    </location>
</feature>
<feature type="region of interest" description="Disordered" evidence="6">
    <location>
        <begin position="232"/>
        <end position="291"/>
    </location>
</feature>
<evidence type="ECO:0000256" key="3">
    <source>
        <dbReference type="ARBA" id="ARBA00022771"/>
    </source>
</evidence>
<feature type="compositionally biased region" description="Acidic residues" evidence="6">
    <location>
        <begin position="1729"/>
        <end position="1741"/>
    </location>
</feature>
<evidence type="ECO:0000256" key="2">
    <source>
        <dbReference type="ARBA" id="ARBA00022737"/>
    </source>
</evidence>
<dbReference type="PANTHER" id="PTHR24379:SF123">
    <property type="entry name" value="ZINC FINGER AND BTB DOMAIN CONTAINING 17"/>
    <property type="match status" value="1"/>
</dbReference>
<dbReference type="InterPro" id="IPR013087">
    <property type="entry name" value="Znf_C2H2_type"/>
</dbReference>
<organism evidence="8 9">
    <name type="scientific">Pinctada imbricata</name>
    <name type="common">Atlantic pearl-oyster</name>
    <name type="synonym">Pinctada martensii</name>
    <dbReference type="NCBI Taxonomy" id="66713"/>
    <lineage>
        <taxon>Eukaryota</taxon>
        <taxon>Metazoa</taxon>
        <taxon>Spiralia</taxon>
        <taxon>Lophotrochozoa</taxon>
        <taxon>Mollusca</taxon>
        <taxon>Bivalvia</taxon>
        <taxon>Autobranchia</taxon>
        <taxon>Pteriomorphia</taxon>
        <taxon>Pterioida</taxon>
        <taxon>Pterioidea</taxon>
        <taxon>Pteriidae</taxon>
        <taxon>Pinctada</taxon>
    </lineage>
</organism>
<feature type="domain" description="C2H2-type" evidence="7">
    <location>
        <begin position="1166"/>
        <end position="1188"/>
    </location>
</feature>
<feature type="domain" description="C2H2-type" evidence="7">
    <location>
        <begin position="1345"/>
        <end position="1372"/>
    </location>
</feature>
<evidence type="ECO:0000256" key="4">
    <source>
        <dbReference type="ARBA" id="ARBA00022833"/>
    </source>
</evidence>
<feature type="region of interest" description="Disordered" evidence="6">
    <location>
        <begin position="1084"/>
        <end position="1134"/>
    </location>
</feature>
<feature type="region of interest" description="Disordered" evidence="6">
    <location>
        <begin position="1058"/>
        <end position="1077"/>
    </location>
</feature>
<feature type="compositionally biased region" description="Basic and acidic residues" evidence="6">
    <location>
        <begin position="309"/>
        <end position="321"/>
    </location>
</feature>
<feature type="compositionally biased region" description="Basic and acidic residues" evidence="6">
    <location>
        <begin position="369"/>
        <end position="397"/>
    </location>
</feature>
<sequence>MNIPVTQPGAMNVPVTQPGVMNIPAPQILNTSTTPTSSMLIFSNSATTVTTGNFPTILQSNITNITSIQPKNNTGKGIQSSITPAACSTSTISSSASMNGSSKSADVTSRSGSTSSISNLTDTSQASSDSEKNNIKSSATSNPTTSEGQVKQEKSNKKLFFKKSGTGYNCKLCKFEVKDEDSFAIHVWNHFHVDQKICKTCQEKTDDHKSCKLVTQVMDGLHSAAEIAAKERKQKVQRNENEQASVNATNNNPSPDEVIILDEETSEEGEKKQSNQDAEGGAETEESSGVSSIKILSTYSLSTSGLNSKRNEPVLEKDERVPPSTGNEQEEAKGNNNDTGILQPFQNVIDRVVENSVIEQQTNSNVTPEVEKTKQKDEAEKTKQKDGAEKTKQKDEENIASTSKHTELTADVQTVSNADASVRKEPLLPVNPLTYFYQCGFQDCGFAAYTSNTYRDHLITVHPKSSQYNCIHCGHKSMTDESHMRHIIGHSKYASSVLFVCGEGCKFGTNLLSAFKEHVLKIHPNLLDYKCASCKEIFQNIEDLIRHLELNKLQFVLCPHCTFKDRNRRTVMKHLSEVHPGKPRQITVTSQLVCLERCLNNYTPPTVTPTLFVRKEDEKAEKVESTEVKSKATVESSNTKGNIEDIAKERVSNDDIEPSIETEERNTTGDIPSSKCTTDNSYFQCTHCTYLTQSRGQLGNHILNHSRPRSTRAFACLECSSGNDNLPQFSSHMKHHEGEFKVKVYMCFHCPFQTNQRDKMVTHGLKKHSSGVPDVDFSVRTHRYRQQAFHCKYCEYIHKDEKVFNDHVQNCRGSDGSKMSRVMDYPTKESDTIDNPMRASDTTDNPIKAFDTMNNPTKASDTEDEEQPPRPHISKKFSCSQCRRGFDRVAQLKQHMNIHLMKENFIDLFKCGYCPFLSTYEHLVPKHIQEKHPKYKISVKQKREYLNTTVSHEENTSFESSNDIDLLHCDCCSFSCNDVQELAQHTAVHLSGARAETKSVEPTKVKKPYEGPKKKFHIPFGNIFKENVHCTECSFKTKRRLELLRHIKSHENLDPVSQFAERKENSASDHNKRPFLKIKFGKRKSSDNLTSNSKKRRLSDSPSDVSDNDEWEPPLSPVSKKKQVAVKSTTQSPKSNSLPSFYYLGGDVLDLKLRPCYSKDEEEPMYECLFCKDVFEEKYTLHRHLLQHMNVSFFKCSYCDHGDLETSTLVTHIQKEHHKPIKHEQIDQKEIESRINKVIHDMKAEEYWGPSENENLKPEKEGLKQEMQSSYEDEKSCSYNDGGDENDSFQTISNANIKQEPLDPEAEIQSTPSSCASENSFYPSDGKSPRLGPLPPCVVMMGRFFKCTVCNYRLDNRSKIVLHASKHSSRKRNMCSACTYRSHYKGDVNKHVKMVHQGAAQLVYDFEDIEVDSQFLLLDEIRRQNFENNDNGPNFTPKPEKIKVSLDDSNSKGNSKSLYENSIKRHIKKQHPKATCNILPIRSKMKVVKVSKNIDIEEPSKEENGGNDSTKLTSLKLKIETVPASGKHIDQKPDVNSDLKACPACKFPVNSCKALRIHVHTVHPNHRLLCLYCKEYVTKKVKQLVTHNRLFHGKDGFSDLNFDIIPESEVRSKNLDRRPIFLYKCGLCDHKAQRQPMKFHIFLHFQYNPFKCKYCDMRFKSIKVLQHTRVRHPDKKLEYDYEKDEKLEKEITNMLNNGRYQTISQSSYKMNESGIKGAKENSVEKELDEKEETEDDLDDVNPEEKGVENENDDSISRGDPNHMFSPCHNYTVDYDMKTGKSIYQCSICPYNTTVIKTITNHFYHHVPHVFKCPYCSYQNYPRSKVVCHLKYKHPKKTVHVVDLRNKMKDLKFREYEMEVENPVKAPKPRRSEHGKPPRKKPKGLEKFEDIFTSEESDDDNQSSKTDGSHNGRLIYCCNYCTNELESLYHYRQHLATHGGFVHQVPGSQIESRLKCGYCKPIDVIKDQRSSCLIEENTPSRQVMLVEMDPKVRLNDILAIDAADFENLLTKHGVSVIDLNFILDEKFERVSKTLGLHEDVVEEKDDGLSDISEDENLGETENEVTESD</sequence>
<feature type="region of interest" description="Disordered" evidence="6">
    <location>
        <begin position="1859"/>
        <end position="1885"/>
    </location>
</feature>
<feature type="region of interest" description="Disordered" evidence="6">
    <location>
        <begin position="1303"/>
        <end position="1327"/>
    </location>
</feature>
<dbReference type="GO" id="GO:0008270">
    <property type="term" value="F:zinc ion binding"/>
    <property type="evidence" value="ECO:0007669"/>
    <property type="project" value="UniProtKB-KW"/>
</dbReference>
<feature type="compositionally biased region" description="Polar residues" evidence="6">
    <location>
        <begin position="135"/>
        <end position="149"/>
    </location>
</feature>
<feature type="compositionally biased region" description="Polar residues" evidence="6">
    <location>
        <begin position="1308"/>
        <end position="1322"/>
    </location>
</feature>
<feature type="region of interest" description="Disordered" evidence="6">
    <location>
        <begin position="1262"/>
        <end position="1289"/>
    </location>
</feature>
<feature type="compositionally biased region" description="Basic and acidic residues" evidence="6">
    <location>
        <begin position="1742"/>
        <end position="1760"/>
    </location>
</feature>
<keyword evidence="2" id="KW-0677">Repeat</keyword>
<keyword evidence="1" id="KW-0479">Metal-binding</keyword>
<dbReference type="PROSITE" id="PS00028">
    <property type="entry name" value="ZINC_FINGER_C2H2_1"/>
    <property type="match status" value="5"/>
</dbReference>
<feature type="domain" description="C2H2-type" evidence="7">
    <location>
        <begin position="1028"/>
        <end position="1055"/>
    </location>
</feature>
<evidence type="ECO:0000256" key="5">
    <source>
        <dbReference type="PROSITE-ProRule" id="PRU00042"/>
    </source>
</evidence>
<dbReference type="PROSITE" id="PS50157">
    <property type="entry name" value="ZINC_FINGER_C2H2_2"/>
    <property type="match status" value="4"/>
</dbReference>
<feature type="compositionally biased region" description="Low complexity" evidence="6">
    <location>
        <begin position="92"/>
        <end position="121"/>
    </location>
</feature>
<gene>
    <name evidence="8" type="ORF">FSP39_010256</name>
</gene>
<keyword evidence="3 5" id="KW-0863">Zinc-finger</keyword>
<evidence type="ECO:0000313" key="8">
    <source>
        <dbReference type="EMBL" id="KAK3084223.1"/>
    </source>
</evidence>
<dbReference type="SUPFAM" id="SSF57667">
    <property type="entry name" value="beta-beta-alpha zinc fingers"/>
    <property type="match status" value="1"/>
</dbReference>
<proteinExistence type="predicted"/>
<dbReference type="SMART" id="SM00355">
    <property type="entry name" value="ZnF_C2H2"/>
    <property type="match status" value="25"/>
</dbReference>
<accession>A0AA88XF18</accession>
<dbReference type="InterPro" id="IPR036236">
    <property type="entry name" value="Znf_C2H2_sf"/>
</dbReference>
<feature type="compositionally biased region" description="Polar residues" evidence="6">
    <location>
        <begin position="242"/>
        <end position="254"/>
    </location>
</feature>
<dbReference type="EMBL" id="VSWD01000013">
    <property type="protein sequence ID" value="KAK3084223.1"/>
    <property type="molecule type" value="Genomic_DNA"/>
</dbReference>
<protein>
    <recommendedName>
        <fullName evidence="7">C2H2-type domain-containing protein</fullName>
    </recommendedName>
</protein>
<evidence type="ECO:0000259" key="7">
    <source>
        <dbReference type="PROSITE" id="PS50157"/>
    </source>
</evidence>
<keyword evidence="4" id="KW-0862">Zinc</keyword>
<feature type="region of interest" description="Disordered" evidence="6">
    <location>
        <begin position="2042"/>
        <end position="2067"/>
    </location>
</feature>
<dbReference type="PANTHER" id="PTHR24379">
    <property type="entry name" value="KRAB AND ZINC FINGER DOMAIN-CONTAINING"/>
    <property type="match status" value="1"/>
</dbReference>
<evidence type="ECO:0000256" key="6">
    <source>
        <dbReference type="SAM" id="MobiDB-lite"/>
    </source>
</evidence>
<feature type="region of interest" description="Disordered" evidence="6">
    <location>
        <begin position="303"/>
        <end position="342"/>
    </location>
</feature>
<reference evidence="8" key="1">
    <citation type="submission" date="2019-08" db="EMBL/GenBank/DDBJ databases">
        <title>The improved chromosome-level genome for the pearl oyster Pinctada fucata martensii using PacBio sequencing and Hi-C.</title>
        <authorList>
            <person name="Zheng Z."/>
        </authorList>
    </citation>
    <scope>NUCLEOTIDE SEQUENCE</scope>
    <source>
        <strain evidence="8">ZZ-2019</strain>
        <tissue evidence="8">Adductor muscle</tissue>
    </source>
</reference>
<feature type="compositionally biased region" description="Acidic residues" evidence="6">
    <location>
        <begin position="2050"/>
        <end position="2067"/>
    </location>
</feature>
<feature type="region of interest" description="Disordered" evidence="6">
    <location>
        <begin position="828"/>
        <end position="874"/>
    </location>
</feature>
<name>A0AA88XF18_PINIB</name>
<dbReference type="Proteomes" id="UP001186944">
    <property type="component" value="Unassembled WGS sequence"/>
</dbReference>